<organism evidence="7 8">
    <name type="scientific">Fervidicella metallireducens AeB</name>
    <dbReference type="NCBI Taxonomy" id="1403537"/>
    <lineage>
        <taxon>Bacteria</taxon>
        <taxon>Bacillati</taxon>
        <taxon>Bacillota</taxon>
        <taxon>Clostridia</taxon>
        <taxon>Eubacteriales</taxon>
        <taxon>Clostridiaceae</taxon>
        <taxon>Fervidicella</taxon>
    </lineage>
</organism>
<dbReference type="GO" id="GO:0000156">
    <property type="term" value="F:phosphorelay response regulator activity"/>
    <property type="evidence" value="ECO:0007669"/>
    <property type="project" value="InterPro"/>
</dbReference>
<evidence type="ECO:0000256" key="1">
    <source>
        <dbReference type="ARBA" id="ARBA00018672"/>
    </source>
</evidence>
<dbReference type="InterPro" id="IPR011006">
    <property type="entry name" value="CheY-like_superfamily"/>
</dbReference>
<accession>A0A017RSY3</accession>
<dbReference type="Pfam" id="PF04397">
    <property type="entry name" value="LytTR"/>
    <property type="match status" value="1"/>
</dbReference>
<feature type="coiled-coil region" evidence="4">
    <location>
        <begin position="107"/>
        <end position="141"/>
    </location>
</feature>
<dbReference type="PROSITE" id="PS50110">
    <property type="entry name" value="RESPONSE_REGULATORY"/>
    <property type="match status" value="1"/>
</dbReference>
<feature type="domain" description="HTH LytTR-type" evidence="6">
    <location>
        <begin position="152"/>
        <end position="255"/>
    </location>
</feature>
<keyword evidence="3" id="KW-0597">Phosphoprotein</keyword>
<evidence type="ECO:0000256" key="3">
    <source>
        <dbReference type="PROSITE-ProRule" id="PRU00169"/>
    </source>
</evidence>
<dbReference type="PANTHER" id="PTHR37299">
    <property type="entry name" value="TRANSCRIPTIONAL REGULATOR-RELATED"/>
    <property type="match status" value="1"/>
</dbReference>
<dbReference type="SUPFAM" id="SSF52172">
    <property type="entry name" value="CheY-like"/>
    <property type="match status" value="1"/>
</dbReference>
<keyword evidence="8" id="KW-1185">Reference proteome</keyword>
<gene>
    <name evidence="7" type="ORF">Q428_11590</name>
</gene>
<dbReference type="InterPro" id="IPR007492">
    <property type="entry name" value="LytTR_DNA-bd_dom"/>
</dbReference>
<evidence type="ECO:0000259" key="5">
    <source>
        <dbReference type="PROSITE" id="PS50110"/>
    </source>
</evidence>
<dbReference type="SMART" id="SM00850">
    <property type="entry name" value="LytTR"/>
    <property type="match status" value="1"/>
</dbReference>
<dbReference type="RefSeq" id="WP_035380922.1">
    <property type="nucleotide sequence ID" value="NZ_AZQP01000039.1"/>
</dbReference>
<dbReference type="PANTHER" id="PTHR37299:SF1">
    <property type="entry name" value="STAGE 0 SPORULATION PROTEIN A HOMOLOG"/>
    <property type="match status" value="1"/>
</dbReference>
<name>A0A017RSY3_9CLOT</name>
<feature type="modified residue" description="4-aspartylphosphate" evidence="3">
    <location>
        <position position="56"/>
    </location>
</feature>
<sequence length="255" mass="29702">MGLITCMIIEDEVPAIEELKYLLSKHENIKLLGTALDGESGLQMAKKLLPDVVFLDINMPVKNGIEVSKELKENYDTDIVFITAYEEHAVKAFEIDVVDYVLKPFSEERINKTVARLQERLRFKKENNEDFKKQVKNIIKELHTNENTIKKIPCELNGKTILIDVKDICLCFTENEKTYVKTKEKQFLTNYMLHELEGKTGFFRAHRSYIVNLNNIKELYPWFHGTYKLIINDDNNTEVPVSRSNVKRMKELLGL</sequence>
<evidence type="ECO:0000259" key="6">
    <source>
        <dbReference type="PROSITE" id="PS50930"/>
    </source>
</evidence>
<evidence type="ECO:0000313" key="8">
    <source>
        <dbReference type="Proteomes" id="UP000019681"/>
    </source>
</evidence>
<dbReference type="AlphaFoldDB" id="A0A017RSY3"/>
<dbReference type="Gene3D" id="2.40.50.40">
    <property type="match status" value="1"/>
</dbReference>
<dbReference type="Proteomes" id="UP000019681">
    <property type="component" value="Unassembled WGS sequence"/>
</dbReference>
<dbReference type="Gene3D" id="3.40.50.2300">
    <property type="match status" value="1"/>
</dbReference>
<dbReference type="InterPro" id="IPR046947">
    <property type="entry name" value="LytR-like"/>
</dbReference>
<dbReference type="OrthoDB" id="9809318at2"/>
<dbReference type="STRING" id="1403537.Q428_11590"/>
<reference evidence="7 8" key="1">
    <citation type="journal article" date="2014" name="Genome Announc.">
        <title>Draft Genome Sequence of Fervidicella metallireducens Strain AeBT, an Iron-Reducing Thermoanaerobe from the Great Artesian Basin.</title>
        <authorList>
            <person name="Patel B.K."/>
        </authorList>
    </citation>
    <scope>NUCLEOTIDE SEQUENCE [LARGE SCALE GENOMIC DNA]</scope>
    <source>
        <strain evidence="7 8">AeB</strain>
    </source>
</reference>
<feature type="domain" description="Response regulatory" evidence="5">
    <location>
        <begin position="5"/>
        <end position="118"/>
    </location>
</feature>
<dbReference type="GO" id="GO:0003677">
    <property type="term" value="F:DNA binding"/>
    <property type="evidence" value="ECO:0007669"/>
    <property type="project" value="InterPro"/>
</dbReference>
<dbReference type="Pfam" id="PF00072">
    <property type="entry name" value="Response_reg"/>
    <property type="match status" value="1"/>
</dbReference>
<evidence type="ECO:0000313" key="7">
    <source>
        <dbReference type="EMBL" id="EYE87777.1"/>
    </source>
</evidence>
<dbReference type="PROSITE" id="PS50930">
    <property type="entry name" value="HTH_LYTTR"/>
    <property type="match status" value="1"/>
</dbReference>
<evidence type="ECO:0000256" key="4">
    <source>
        <dbReference type="SAM" id="Coils"/>
    </source>
</evidence>
<comment type="function">
    <text evidence="2">May play the central regulatory role in sporulation. It may be an element of the effector pathway responsible for the activation of sporulation genes in response to nutritional stress. Spo0A may act in concert with spo0H (a sigma factor) to control the expression of some genes that are critical to the sporulation process.</text>
</comment>
<protein>
    <recommendedName>
        <fullName evidence="1">Stage 0 sporulation protein A homolog</fullName>
    </recommendedName>
</protein>
<dbReference type="Gene3D" id="2.20.25.10">
    <property type="match status" value="1"/>
</dbReference>
<proteinExistence type="predicted"/>
<dbReference type="InterPro" id="IPR001789">
    <property type="entry name" value="Sig_transdc_resp-reg_receiver"/>
</dbReference>
<keyword evidence="4" id="KW-0175">Coiled coil</keyword>
<comment type="caution">
    <text evidence="7">The sequence shown here is derived from an EMBL/GenBank/DDBJ whole genome shotgun (WGS) entry which is preliminary data.</text>
</comment>
<dbReference type="SMART" id="SM00448">
    <property type="entry name" value="REC"/>
    <property type="match status" value="1"/>
</dbReference>
<evidence type="ECO:0000256" key="2">
    <source>
        <dbReference type="ARBA" id="ARBA00024867"/>
    </source>
</evidence>
<dbReference type="EMBL" id="AZQP01000039">
    <property type="protein sequence ID" value="EYE87777.1"/>
    <property type="molecule type" value="Genomic_DNA"/>
</dbReference>